<name>A0A3M0G657_9ACTN</name>
<dbReference type="SUPFAM" id="SSF52218">
    <property type="entry name" value="Flavoproteins"/>
    <property type="match status" value="1"/>
</dbReference>
<protein>
    <submittedName>
        <fullName evidence="1">Uncharacterized protein</fullName>
    </submittedName>
</protein>
<dbReference type="OrthoDB" id="9801479at2"/>
<accession>A0A3M0G657</accession>
<organism evidence="1 2">
    <name type="scientific">Tessaracoccus antarcticus</name>
    <dbReference type="NCBI Taxonomy" id="2479848"/>
    <lineage>
        <taxon>Bacteria</taxon>
        <taxon>Bacillati</taxon>
        <taxon>Actinomycetota</taxon>
        <taxon>Actinomycetes</taxon>
        <taxon>Propionibacteriales</taxon>
        <taxon>Propionibacteriaceae</taxon>
        <taxon>Tessaracoccus</taxon>
    </lineage>
</organism>
<dbReference type="RefSeq" id="WP_121902539.1">
    <property type="nucleotide sequence ID" value="NZ_REFW01000005.1"/>
</dbReference>
<dbReference type="Proteomes" id="UP000275256">
    <property type="component" value="Unassembled WGS sequence"/>
</dbReference>
<reference evidence="1 2" key="1">
    <citation type="submission" date="2018-10" db="EMBL/GenBank/DDBJ databases">
        <title>Tessaracoccus antarcticuss sp. nov., isolated from sediment.</title>
        <authorList>
            <person name="Zhou L.Y."/>
            <person name="Du Z.J."/>
        </authorList>
    </citation>
    <scope>NUCLEOTIDE SEQUENCE [LARGE SCALE GENOMIC DNA]</scope>
    <source>
        <strain evidence="1 2">JDX10</strain>
    </source>
</reference>
<gene>
    <name evidence="1" type="ORF">EAX62_14950</name>
</gene>
<dbReference type="EMBL" id="REFW01000005">
    <property type="protein sequence ID" value="RMB57762.1"/>
    <property type="molecule type" value="Genomic_DNA"/>
</dbReference>
<keyword evidence="2" id="KW-1185">Reference proteome</keyword>
<evidence type="ECO:0000313" key="1">
    <source>
        <dbReference type="EMBL" id="RMB57762.1"/>
    </source>
</evidence>
<evidence type="ECO:0000313" key="2">
    <source>
        <dbReference type="Proteomes" id="UP000275256"/>
    </source>
</evidence>
<dbReference type="InterPro" id="IPR029039">
    <property type="entry name" value="Flavoprotein-like_sf"/>
</dbReference>
<dbReference type="AlphaFoldDB" id="A0A3M0G657"/>
<sequence length="121" mass="13692">MTLLLGACQMVKVTKLEMGRHYFWEQFSHSTEHRAARRQCCLRRIGDSATTGCGDSRATRKEHQSRRNSTIKLAIICYSATGHGTTMARHVEHFAQEAGAEVRLRHVRLTVDPLLFVNNPA</sequence>
<proteinExistence type="predicted"/>
<dbReference type="Gene3D" id="3.40.50.360">
    <property type="match status" value="1"/>
</dbReference>
<comment type="caution">
    <text evidence="1">The sequence shown here is derived from an EMBL/GenBank/DDBJ whole genome shotgun (WGS) entry which is preliminary data.</text>
</comment>